<reference evidence="2 3" key="1">
    <citation type="submission" date="2018-05" db="EMBL/GenBank/DDBJ databases">
        <title>Genetic diversity of glacier-inhabiting Cryobacterium bacteria in China and description of Cryobacterium mengkeensis sp. nov. and Arthrobacter glacialis sp. nov.</title>
        <authorList>
            <person name="Liu Q."/>
            <person name="Xin Y.-H."/>
        </authorList>
    </citation>
    <scope>NUCLEOTIDE SEQUENCE [LARGE SCALE GENOMIC DNA]</scope>
    <source>
        <strain evidence="2 3">SK-1</strain>
    </source>
</reference>
<dbReference type="SUPFAM" id="SSF50129">
    <property type="entry name" value="GroES-like"/>
    <property type="match status" value="1"/>
</dbReference>
<accession>A0A317ZX71</accession>
<dbReference type="InterPro" id="IPR013154">
    <property type="entry name" value="ADH-like_N"/>
</dbReference>
<dbReference type="EMBL" id="QHLY01000005">
    <property type="protein sequence ID" value="PXA71909.1"/>
    <property type="molecule type" value="Genomic_DNA"/>
</dbReference>
<dbReference type="PANTHER" id="PTHR45033:SF3">
    <property type="entry name" value="DEHYDROGENASE, PUTATIVE (AFU_ORTHOLOGUE AFUA_2G13270)-RELATED"/>
    <property type="match status" value="1"/>
</dbReference>
<dbReference type="PANTHER" id="PTHR45033">
    <property type="match status" value="1"/>
</dbReference>
<sequence length="323" mass="34176">MRAVVAVSQNDQDPLSGLELQEIPMPEPRDGWTRVRLRAASLNPHDVWTLRGVGHPAERIPIVLGCDGAGVTDDGREVILYSVLGDPARGHGDETFDPDRAILSETVNGTLADYVLVPTQNLVPKPAWLSFEQAATLGAVWSTAYRMLFGRAGITAGDRVLVQGASGGVAGAAITLAAAAGALVYATSRTARKRDFALGLGAFQALESGARLPERVDVVIETVGEATWAHSLRAVRPGGTIVIAGATSGGMPAAELHRVFYKQLSIIGSTMSTRAEFDAMLRMLEVTGVRPSIDSVIDLADVRTGYRRLLDGDVLGKIVVSIS</sequence>
<dbReference type="InterPro" id="IPR011032">
    <property type="entry name" value="GroES-like_sf"/>
</dbReference>
<dbReference type="RefSeq" id="WP_110125432.1">
    <property type="nucleotide sequence ID" value="NZ_QHLY01000005.1"/>
</dbReference>
<proteinExistence type="predicted"/>
<dbReference type="InterPro" id="IPR020843">
    <property type="entry name" value="ER"/>
</dbReference>
<protein>
    <submittedName>
        <fullName evidence="2">Zn-dependent oxidoreductase</fullName>
    </submittedName>
</protein>
<feature type="domain" description="Enoyl reductase (ER)" evidence="1">
    <location>
        <begin position="13"/>
        <end position="320"/>
    </location>
</feature>
<name>A0A317ZX71_9MICO</name>
<evidence type="ECO:0000259" key="1">
    <source>
        <dbReference type="SMART" id="SM00829"/>
    </source>
</evidence>
<dbReference type="AlphaFoldDB" id="A0A317ZX71"/>
<dbReference type="SMART" id="SM00829">
    <property type="entry name" value="PKS_ER"/>
    <property type="match status" value="1"/>
</dbReference>
<dbReference type="InterPro" id="IPR036291">
    <property type="entry name" value="NAD(P)-bd_dom_sf"/>
</dbReference>
<dbReference type="SUPFAM" id="SSF51735">
    <property type="entry name" value="NAD(P)-binding Rossmann-fold domains"/>
    <property type="match status" value="1"/>
</dbReference>
<dbReference type="GO" id="GO:0016491">
    <property type="term" value="F:oxidoreductase activity"/>
    <property type="evidence" value="ECO:0007669"/>
    <property type="project" value="InterPro"/>
</dbReference>
<dbReference type="InterPro" id="IPR013149">
    <property type="entry name" value="ADH-like_C"/>
</dbReference>
<dbReference type="OrthoDB" id="9787435at2"/>
<evidence type="ECO:0000313" key="3">
    <source>
        <dbReference type="Proteomes" id="UP000246722"/>
    </source>
</evidence>
<dbReference type="Gene3D" id="3.90.180.10">
    <property type="entry name" value="Medium-chain alcohol dehydrogenases, catalytic domain"/>
    <property type="match status" value="1"/>
</dbReference>
<dbReference type="Pfam" id="PF00107">
    <property type="entry name" value="ADH_zinc_N"/>
    <property type="match status" value="1"/>
</dbReference>
<gene>
    <name evidence="2" type="ORF">CTB96_03045</name>
</gene>
<organism evidence="2 3">
    <name type="scientific">Cryobacterium arcticum</name>
    <dbReference type="NCBI Taxonomy" id="670052"/>
    <lineage>
        <taxon>Bacteria</taxon>
        <taxon>Bacillati</taxon>
        <taxon>Actinomycetota</taxon>
        <taxon>Actinomycetes</taxon>
        <taxon>Micrococcales</taxon>
        <taxon>Microbacteriaceae</taxon>
        <taxon>Cryobacterium</taxon>
    </lineage>
</organism>
<comment type="caution">
    <text evidence="2">The sequence shown here is derived from an EMBL/GenBank/DDBJ whole genome shotgun (WGS) entry which is preliminary data.</text>
</comment>
<dbReference type="Proteomes" id="UP000246722">
    <property type="component" value="Unassembled WGS sequence"/>
</dbReference>
<dbReference type="Pfam" id="PF08240">
    <property type="entry name" value="ADH_N"/>
    <property type="match status" value="1"/>
</dbReference>
<dbReference type="InterPro" id="IPR052711">
    <property type="entry name" value="Zinc_ADH-like"/>
</dbReference>
<keyword evidence="3" id="KW-1185">Reference proteome</keyword>
<evidence type="ECO:0000313" key="2">
    <source>
        <dbReference type="EMBL" id="PXA71909.1"/>
    </source>
</evidence>